<name>A0A316I147_9PSEU</name>
<comment type="caution">
    <text evidence="1">The sequence shown here is derived from an EMBL/GenBank/DDBJ whole genome shotgun (WGS) entry which is preliminary data.</text>
</comment>
<proteinExistence type="predicted"/>
<gene>
    <name evidence="1" type="ORF">C8D88_1046</name>
</gene>
<organism evidence="1 2">
    <name type="scientific">Lentzea atacamensis</name>
    <dbReference type="NCBI Taxonomy" id="531938"/>
    <lineage>
        <taxon>Bacteria</taxon>
        <taxon>Bacillati</taxon>
        <taxon>Actinomycetota</taxon>
        <taxon>Actinomycetes</taxon>
        <taxon>Pseudonocardiales</taxon>
        <taxon>Pseudonocardiaceae</taxon>
        <taxon>Lentzea</taxon>
    </lineage>
</organism>
<protein>
    <submittedName>
        <fullName evidence="1">Uncharacterized protein</fullName>
    </submittedName>
</protein>
<reference evidence="1 2" key="1">
    <citation type="submission" date="2018-05" db="EMBL/GenBank/DDBJ databases">
        <title>Genomic Encyclopedia of Type Strains, Phase IV (KMG-IV): sequencing the most valuable type-strain genomes for metagenomic binning, comparative biology and taxonomic classification.</title>
        <authorList>
            <person name="Goeker M."/>
        </authorList>
    </citation>
    <scope>NUCLEOTIDE SEQUENCE [LARGE SCALE GENOMIC DNA]</scope>
    <source>
        <strain evidence="1 2">DSM 45480</strain>
    </source>
</reference>
<dbReference type="AlphaFoldDB" id="A0A316I147"/>
<evidence type="ECO:0000313" key="1">
    <source>
        <dbReference type="EMBL" id="PWK86845.1"/>
    </source>
</evidence>
<dbReference type="EMBL" id="QGHB01000004">
    <property type="protein sequence ID" value="PWK86845.1"/>
    <property type="molecule type" value="Genomic_DNA"/>
</dbReference>
<evidence type="ECO:0000313" key="2">
    <source>
        <dbReference type="Proteomes" id="UP000246005"/>
    </source>
</evidence>
<sequence length="164" mass="17165">MVAKVGIAVAGVVLLVFGGLWIYAVAATPEPGDCVEAKSTSGDRGELVKIDCSAPAAVYQVVDRGSASRAQNPCPDGDYHVDRGRSRKISRKTFTCYMLQVKEGDCLNVHDFSDGRVYGKAACGTAPHRVERVVAGKADPALCGGSLKPLVYSTPATTVCLSSS</sequence>
<dbReference type="Proteomes" id="UP000246005">
    <property type="component" value="Unassembled WGS sequence"/>
</dbReference>
<accession>A0A316I147</accession>
<dbReference type="RefSeq" id="WP_109636513.1">
    <property type="nucleotide sequence ID" value="NZ_QGHB01000004.1"/>
</dbReference>